<gene>
    <name evidence="3" type="primary">smc_2</name>
    <name evidence="3" type="ORF">CLOACE_03560</name>
</gene>
<dbReference type="EMBL" id="LZFO01000004">
    <property type="protein sequence ID" value="OFI07165.1"/>
    <property type="molecule type" value="Genomic_DNA"/>
</dbReference>
<dbReference type="InterPro" id="IPR003743">
    <property type="entry name" value="Zf-RING_7"/>
</dbReference>
<dbReference type="Pfam" id="PF02591">
    <property type="entry name" value="Zn_ribbon_9"/>
    <property type="match status" value="1"/>
</dbReference>
<name>A0A1E8F150_9CLOT</name>
<dbReference type="RefSeq" id="WP_070109328.1">
    <property type="nucleotide sequence ID" value="NZ_LZFO01000004.1"/>
</dbReference>
<accession>A0A1E8F150</accession>
<comment type="caution">
    <text evidence="3">The sequence shown here is derived from an EMBL/GenBank/DDBJ whole genome shotgun (WGS) entry which is preliminary data.</text>
</comment>
<dbReference type="OrthoDB" id="9795058at2"/>
<sequence>MYINELLKIQENYNKIIKCNKVLKDNYCIQLLKKLKIEFEEKKKKYKEIEKELKSMKSLYETINEKENELNQKLKEDEYNLYNNAGSDFKLIKSLQERIKKSKLELNEIESKEIKILEKYEKIENDKKVLRKELEKLRDSFNNFKEESINKINKAKEDIKKSKEDIEKLEKSIDKLLLKEFKRIQCEKGETAISKVKNGVCLGCSMKVSSQTLDKLNIAKEIVYCDNCGRILYK</sequence>
<keyword evidence="1" id="KW-0175">Coiled coil</keyword>
<keyword evidence="4" id="KW-1185">Reference proteome</keyword>
<evidence type="ECO:0000259" key="2">
    <source>
        <dbReference type="Pfam" id="PF02591"/>
    </source>
</evidence>
<feature type="coiled-coil region" evidence="1">
    <location>
        <begin position="29"/>
        <end position="179"/>
    </location>
</feature>
<proteinExistence type="predicted"/>
<dbReference type="Gene3D" id="1.10.287.1490">
    <property type="match status" value="1"/>
</dbReference>
<feature type="domain" description="C4-type zinc ribbon" evidence="2">
    <location>
        <begin position="200"/>
        <end position="232"/>
    </location>
</feature>
<evidence type="ECO:0000256" key="1">
    <source>
        <dbReference type="SAM" id="Coils"/>
    </source>
</evidence>
<dbReference type="Proteomes" id="UP000175744">
    <property type="component" value="Unassembled WGS sequence"/>
</dbReference>
<dbReference type="AlphaFoldDB" id="A0A1E8F150"/>
<organism evidence="3 4">
    <name type="scientific">Clostridium acetireducens DSM 10703</name>
    <dbReference type="NCBI Taxonomy" id="1121290"/>
    <lineage>
        <taxon>Bacteria</taxon>
        <taxon>Bacillati</taxon>
        <taxon>Bacillota</taxon>
        <taxon>Clostridia</taxon>
        <taxon>Eubacteriales</taxon>
        <taxon>Clostridiaceae</taxon>
        <taxon>Clostridium</taxon>
    </lineage>
</organism>
<evidence type="ECO:0000313" key="4">
    <source>
        <dbReference type="Proteomes" id="UP000175744"/>
    </source>
</evidence>
<dbReference type="STRING" id="1121290.CLAOCE_03560"/>
<reference evidence="3 4" key="1">
    <citation type="submission" date="2016-06" db="EMBL/GenBank/DDBJ databases">
        <title>Genome sequence of Clostridium acetireducens DSM 10703.</title>
        <authorList>
            <person name="Poehlein A."/>
            <person name="Fluechter S."/>
            <person name="Duerre P."/>
            <person name="Daniel R."/>
        </authorList>
    </citation>
    <scope>NUCLEOTIDE SEQUENCE [LARGE SCALE GENOMIC DNA]</scope>
    <source>
        <strain evidence="3 4">DSM 10703</strain>
    </source>
</reference>
<evidence type="ECO:0000313" key="3">
    <source>
        <dbReference type="EMBL" id="OFI07165.1"/>
    </source>
</evidence>
<protein>
    <submittedName>
        <fullName evidence="3">Chromosome partition protein Smc</fullName>
    </submittedName>
</protein>